<accession>A0A1G6WVF8</accession>
<dbReference type="PANTHER" id="PTHR42695">
    <property type="entry name" value="GLUTAMINE AMIDOTRANSFERASE YLR126C-RELATED"/>
    <property type="match status" value="1"/>
</dbReference>
<dbReference type="STRING" id="265719.SAMN04488509_105183"/>
<feature type="domain" description="Glutamine amidotransferase" evidence="1">
    <location>
        <begin position="21"/>
        <end position="182"/>
    </location>
</feature>
<dbReference type="InterPro" id="IPR029062">
    <property type="entry name" value="Class_I_gatase-like"/>
</dbReference>
<dbReference type="RefSeq" id="WP_176764140.1">
    <property type="nucleotide sequence ID" value="NZ_FNAG01000005.1"/>
</dbReference>
<organism evidence="2 3">
    <name type="scientific">Aquimonas voraii</name>
    <dbReference type="NCBI Taxonomy" id="265719"/>
    <lineage>
        <taxon>Bacteria</taxon>
        <taxon>Pseudomonadati</taxon>
        <taxon>Pseudomonadota</taxon>
        <taxon>Gammaproteobacteria</taxon>
        <taxon>Lysobacterales</taxon>
        <taxon>Lysobacteraceae</taxon>
        <taxon>Aquimonas</taxon>
    </lineage>
</organism>
<dbReference type="Pfam" id="PF00117">
    <property type="entry name" value="GATase"/>
    <property type="match status" value="1"/>
</dbReference>
<dbReference type="CDD" id="cd01741">
    <property type="entry name" value="GATase1_1"/>
    <property type="match status" value="1"/>
</dbReference>
<dbReference type="PANTHER" id="PTHR42695:SF5">
    <property type="entry name" value="GLUTAMINE AMIDOTRANSFERASE YLR126C-RELATED"/>
    <property type="match status" value="1"/>
</dbReference>
<dbReference type="AlphaFoldDB" id="A0A1G6WVF8"/>
<dbReference type="EMBL" id="FNAG01000005">
    <property type="protein sequence ID" value="SDD69769.1"/>
    <property type="molecule type" value="Genomic_DNA"/>
</dbReference>
<sequence length="270" mass="29658">MARFLVFQHVAAEPAGTLDALLRRRGHRLRFVNFGRDPEAQPRVQGYDGLIVLGGAMNVADQGQRPHLRTELQCIESALRHGLPVLGICLGAQLLAHALGAPVRRLAQAEIGWHRIEATAAGREDPVLAPIGRGAPVFQWHGCGFDLPSGAVQLARSALCEQQAFRFGERAYGLQFHLEADSALIQRWLHTPSYRRELEAQGAISAVERVHTATQRLVHAQAARAEAVFSRFLDLAGPAPRPAHGRRPATAWSPWQRQARPIELPLRALG</sequence>
<dbReference type="GO" id="GO:0005829">
    <property type="term" value="C:cytosol"/>
    <property type="evidence" value="ECO:0007669"/>
    <property type="project" value="TreeGrafter"/>
</dbReference>
<dbReference type="PROSITE" id="PS51273">
    <property type="entry name" value="GATASE_TYPE_1"/>
    <property type="match status" value="1"/>
</dbReference>
<dbReference type="InterPro" id="IPR044992">
    <property type="entry name" value="ChyE-like"/>
</dbReference>
<dbReference type="FunFam" id="3.40.50.880:FF:000033">
    <property type="entry name" value="Glutamine amidotransferase class-I"/>
    <property type="match status" value="1"/>
</dbReference>
<evidence type="ECO:0000259" key="1">
    <source>
        <dbReference type="Pfam" id="PF00117"/>
    </source>
</evidence>
<dbReference type="InterPro" id="IPR017926">
    <property type="entry name" value="GATASE"/>
</dbReference>
<evidence type="ECO:0000313" key="2">
    <source>
        <dbReference type="EMBL" id="SDD69769.1"/>
    </source>
</evidence>
<evidence type="ECO:0000313" key="3">
    <source>
        <dbReference type="Proteomes" id="UP000199603"/>
    </source>
</evidence>
<name>A0A1G6WVF8_9GAMM</name>
<protein>
    <submittedName>
        <fullName evidence="2">GMP synthase (Glutamine-hydrolysing)</fullName>
    </submittedName>
</protein>
<reference evidence="2 3" key="1">
    <citation type="submission" date="2016-10" db="EMBL/GenBank/DDBJ databases">
        <authorList>
            <person name="de Groot N.N."/>
        </authorList>
    </citation>
    <scope>NUCLEOTIDE SEQUENCE [LARGE SCALE GENOMIC DNA]</scope>
    <source>
        <strain evidence="2 3">DSM 16957</strain>
    </source>
</reference>
<dbReference type="SUPFAM" id="SSF52317">
    <property type="entry name" value="Class I glutamine amidotransferase-like"/>
    <property type="match status" value="1"/>
</dbReference>
<dbReference type="Proteomes" id="UP000199603">
    <property type="component" value="Unassembled WGS sequence"/>
</dbReference>
<keyword evidence="3" id="KW-1185">Reference proteome</keyword>
<gene>
    <name evidence="2" type="ORF">SAMN04488509_105183</name>
</gene>
<dbReference type="Gene3D" id="3.40.50.880">
    <property type="match status" value="1"/>
</dbReference>
<proteinExistence type="predicted"/>